<protein>
    <submittedName>
        <fullName evidence="2">THAP domain-containing protein 9</fullName>
    </submittedName>
</protein>
<evidence type="ECO:0000313" key="2">
    <source>
        <dbReference type="EMBL" id="JAQ07007.1"/>
    </source>
</evidence>
<dbReference type="AlphaFoldDB" id="A0A146LJL3"/>
<evidence type="ECO:0000259" key="1">
    <source>
        <dbReference type="Pfam" id="PF21787"/>
    </source>
</evidence>
<proteinExistence type="predicted"/>
<dbReference type="EMBL" id="GDHC01011622">
    <property type="protein sequence ID" value="JAQ07007.1"/>
    <property type="molecule type" value="Transcribed_RNA"/>
</dbReference>
<sequence length="778" mass="88733">TEDEEVYNNQESLEESLLKIYSTSYFKSKENAFKLLTNPHEEIDDENYGTHSMNTSNALKVIKSAFRLCKFATVKASQVRRLLIGKTNELNDLEDVLIEHLNSLMCFSGTEFFQKCFGQSLRDAIGIGKRSDAKSKLAWSEEEIVERGSNKRMQLAVALQCYSGRAYNALGELVDLPGPHITRKWATNFEGYPGFTGQAFTVIRNEVIRLRERTINVCLTMEDVPLRKAIDWEDAQVTGFTDLGFGRVDSDGIPEATRAVVFYASALNSNWKMPVGYCFANYLSPQVRSNLLCQYVSKLEFCGVKCIGVALNDSVTTNQIYDEFGVFVKGALPQGTFHTNADEKLRVSPFVDPMEVMQSIKFFLKEKKVFITPTGVEVKWDHIQYAEELFGSDSTEWIAISDRSSPEFLNYIRFLTEKIRKDDWPFGKYLVVALKVLKKIGVPEFANAGPTIGFVSQMVTITEVFSCPNKFLENRLSLPNNKETFATVNKWIHYIGNMKLIGGQFIRDSDRKMPLMNLCMNLSSLKVVVRRTSSSSQDGLLFNRFSLDSVRHFVEQMGFGRDAPLPTPSQFRDEYFQMACAISTSASSNLVNRRDLNCDSKPRFKIDSTFYVSKTYVYSPVKSLCDCIEDFFLEKIVNVWMDSTRCAECYEIMLTTMQNYSPLSPGMYKDLLWIFRQAERLLCFMGEFPVDLAELGPGFNAFANSVLADMINVKGFTQHDHLFNSVEFGETCHFTKMVKDMLRIFLQLRLLYLSQEVKIGINDFQESSLKYSVGHYWA</sequence>
<feature type="non-terminal residue" evidence="2">
    <location>
        <position position="1"/>
    </location>
</feature>
<accession>A0A146LJL3</accession>
<dbReference type="InterPro" id="IPR048365">
    <property type="entry name" value="TNP-like_RNaseH_N"/>
</dbReference>
<reference evidence="2" key="1">
    <citation type="journal article" date="2016" name="Gigascience">
        <title>De novo construction of an expanded transcriptome assembly for the western tarnished plant bug, Lygus hesperus.</title>
        <authorList>
            <person name="Tassone E.E."/>
            <person name="Geib S.M."/>
            <person name="Hall B."/>
            <person name="Fabrick J.A."/>
            <person name="Brent C.S."/>
            <person name="Hull J.J."/>
        </authorList>
    </citation>
    <scope>NUCLEOTIDE SEQUENCE</scope>
</reference>
<dbReference type="Pfam" id="PF21787">
    <property type="entry name" value="TNP-like_RNaseH_N"/>
    <property type="match status" value="1"/>
</dbReference>
<organism evidence="2">
    <name type="scientific">Lygus hesperus</name>
    <name type="common">Western plant bug</name>
    <dbReference type="NCBI Taxonomy" id="30085"/>
    <lineage>
        <taxon>Eukaryota</taxon>
        <taxon>Metazoa</taxon>
        <taxon>Ecdysozoa</taxon>
        <taxon>Arthropoda</taxon>
        <taxon>Hexapoda</taxon>
        <taxon>Insecta</taxon>
        <taxon>Pterygota</taxon>
        <taxon>Neoptera</taxon>
        <taxon>Paraneoptera</taxon>
        <taxon>Hemiptera</taxon>
        <taxon>Heteroptera</taxon>
        <taxon>Panheteroptera</taxon>
        <taxon>Cimicomorpha</taxon>
        <taxon>Miridae</taxon>
        <taxon>Mirini</taxon>
        <taxon>Lygus</taxon>
    </lineage>
</organism>
<gene>
    <name evidence="2" type="primary">THAP9_2</name>
    <name evidence="2" type="ORF">g.67469</name>
</gene>
<name>A0A146LJL3_LYGHE</name>
<feature type="domain" description="Transposable element P transposase-like RNase H" evidence="1">
    <location>
        <begin position="193"/>
        <end position="318"/>
    </location>
</feature>